<feature type="non-terminal residue" evidence="2">
    <location>
        <position position="1"/>
    </location>
</feature>
<feature type="region of interest" description="Disordered" evidence="1">
    <location>
        <begin position="221"/>
        <end position="296"/>
    </location>
</feature>
<feature type="compositionally biased region" description="Basic residues" evidence="1">
    <location>
        <begin position="141"/>
        <end position="153"/>
    </location>
</feature>
<keyword evidence="2" id="KW-0378">Hydrolase</keyword>
<sequence length="296" mass="31678">DQSDDALHGEHAGRARRHADGVPPPGSCDSRGPGLRREPHPQGNDRGRGHPARPGRHQHDVQRLAGHGPRRRGDPAHLAGRAQDEGAAGLAGAGRPKRQPSPPTPLPGGEGSERSCCAGEQQERQLPRPPLRRQVHDQPRHRPRHQPRGRQHRAGQVGRPGGLEAGVLRHQARPDPQRRHHRDGRDGRPQRLDPDAAASALPADVRVVRRCDCKRLAHLRLQGSAGRRCPPTLRTGQDPVGGPGHPASSQAPPRAQRLPAGDGDRSADLCGARRRPTADLRAGQGAADGAAVLSLL</sequence>
<protein>
    <submittedName>
        <fullName evidence="2">Urease alpha subunit</fullName>
        <ecNumber evidence="2">3.5.1.5</ecNumber>
    </submittedName>
</protein>
<dbReference type="EMBL" id="CADCUX010000372">
    <property type="protein sequence ID" value="CAA9416934.1"/>
    <property type="molecule type" value="Genomic_DNA"/>
</dbReference>
<feature type="non-terminal residue" evidence="2">
    <location>
        <position position="296"/>
    </location>
</feature>
<dbReference type="AlphaFoldDB" id="A0A6J4PMB7"/>
<proteinExistence type="predicted"/>
<dbReference type="GO" id="GO:0009039">
    <property type="term" value="F:urease activity"/>
    <property type="evidence" value="ECO:0007669"/>
    <property type="project" value="UniProtKB-EC"/>
</dbReference>
<evidence type="ECO:0000313" key="2">
    <source>
        <dbReference type="EMBL" id="CAA9416934.1"/>
    </source>
</evidence>
<gene>
    <name evidence="2" type="ORF">AVDCRST_MAG51-1768</name>
</gene>
<feature type="compositionally biased region" description="Basic and acidic residues" evidence="1">
    <location>
        <begin position="172"/>
        <end position="194"/>
    </location>
</feature>
<dbReference type="EC" id="3.5.1.5" evidence="2"/>
<feature type="compositionally biased region" description="Basic and acidic residues" evidence="1">
    <location>
        <begin position="1"/>
        <end position="13"/>
    </location>
</feature>
<organism evidence="2">
    <name type="scientific">uncultured Ramlibacter sp</name>
    <dbReference type="NCBI Taxonomy" id="260755"/>
    <lineage>
        <taxon>Bacteria</taxon>
        <taxon>Pseudomonadati</taxon>
        <taxon>Pseudomonadota</taxon>
        <taxon>Betaproteobacteria</taxon>
        <taxon>Burkholderiales</taxon>
        <taxon>Comamonadaceae</taxon>
        <taxon>Ramlibacter</taxon>
        <taxon>environmental samples</taxon>
    </lineage>
</organism>
<feature type="compositionally biased region" description="Low complexity" evidence="1">
    <location>
        <begin position="195"/>
        <end position="204"/>
    </location>
</feature>
<feature type="region of interest" description="Disordered" evidence="1">
    <location>
        <begin position="1"/>
        <end position="204"/>
    </location>
</feature>
<reference evidence="2" key="1">
    <citation type="submission" date="2020-02" db="EMBL/GenBank/DDBJ databases">
        <authorList>
            <person name="Meier V. D."/>
        </authorList>
    </citation>
    <scope>NUCLEOTIDE SEQUENCE</scope>
    <source>
        <strain evidence="2">AVDCRST_MAG51</strain>
    </source>
</reference>
<accession>A0A6J4PMB7</accession>
<evidence type="ECO:0000256" key="1">
    <source>
        <dbReference type="SAM" id="MobiDB-lite"/>
    </source>
</evidence>
<feature type="compositionally biased region" description="Basic and acidic residues" evidence="1">
    <location>
        <begin position="35"/>
        <end position="48"/>
    </location>
</feature>
<name>A0A6J4PMB7_9BURK</name>